<evidence type="ECO:0000313" key="3">
    <source>
        <dbReference type="Proteomes" id="UP001149411"/>
    </source>
</evidence>
<organism evidence="2 3">
    <name type="scientific">Halorutilus salinus</name>
    <dbReference type="NCBI Taxonomy" id="2487751"/>
    <lineage>
        <taxon>Archaea</taxon>
        <taxon>Methanobacteriati</taxon>
        <taxon>Methanobacteriota</taxon>
        <taxon>Stenosarchaea group</taxon>
        <taxon>Halobacteria</taxon>
        <taxon>Halorutilales</taxon>
        <taxon>Halorutilaceae</taxon>
        <taxon>Halorutilus</taxon>
    </lineage>
</organism>
<proteinExistence type="predicted"/>
<name>A0A9Q4C310_9EURY</name>
<dbReference type="Proteomes" id="UP001149411">
    <property type="component" value="Unassembled WGS sequence"/>
</dbReference>
<gene>
    <name evidence="2" type="ORF">EGH25_01545</name>
</gene>
<dbReference type="RefSeq" id="WP_266085647.1">
    <property type="nucleotide sequence ID" value="NZ_RKLV01000001.1"/>
</dbReference>
<feature type="transmembrane region" description="Helical" evidence="1">
    <location>
        <begin position="12"/>
        <end position="33"/>
    </location>
</feature>
<dbReference type="AlphaFoldDB" id="A0A9Q4C310"/>
<keyword evidence="1" id="KW-0812">Transmembrane</keyword>
<keyword evidence="3" id="KW-1185">Reference proteome</keyword>
<feature type="transmembrane region" description="Helical" evidence="1">
    <location>
        <begin position="53"/>
        <end position="73"/>
    </location>
</feature>
<comment type="caution">
    <text evidence="2">The sequence shown here is derived from an EMBL/GenBank/DDBJ whole genome shotgun (WGS) entry which is preliminary data.</text>
</comment>
<dbReference type="EMBL" id="RKLV01000001">
    <property type="protein sequence ID" value="MCX2818039.1"/>
    <property type="molecule type" value="Genomic_DNA"/>
</dbReference>
<accession>A0A9Q4C310</accession>
<protein>
    <submittedName>
        <fullName evidence="2">Uncharacterized protein</fullName>
    </submittedName>
</protein>
<reference evidence="2" key="1">
    <citation type="submission" date="2022-09" db="EMBL/GenBank/DDBJ databases">
        <title>Haloadaptaus new haloarchaeum isolated from saline soil.</title>
        <authorList>
            <person name="Duran-Viseras A."/>
            <person name="Sanchez-Porro C."/>
            <person name="Ventosa A."/>
        </authorList>
    </citation>
    <scope>NUCLEOTIDE SEQUENCE</scope>
    <source>
        <strain evidence="2">F3-133</strain>
    </source>
</reference>
<sequence length="76" mass="8524">MANETRSVKEVVPYVGIVALAFFIAGFLTFSLYNGVVNEVYPWPYTHFENNMTFFGAWMGAWVVAGVATGVYYGRK</sequence>
<evidence type="ECO:0000313" key="2">
    <source>
        <dbReference type="EMBL" id="MCX2818039.1"/>
    </source>
</evidence>
<keyword evidence="1" id="KW-1133">Transmembrane helix</keyword>
<evidence type="ECO:0000256" key="1">
    <source>
        <dbReference type="SAM" id="Phobius"/>
    </source>
</evidence>
<keyword evidence="1" id="KW-0472">Membrane</keyword>